<dbReference type="GO" id="GO:0004565">
    <property type="term" value="F:beta-galactosidase activity"/>
    <property type="evidence" value="ECO:0007669"/>
    <property type="project" value="UniProtKB-EC"/>
</dbReference>
<dbReference type="Gene3D" id="2.60.120.260">
    <property type="entry name" value="Galactose-binding domain-like"/>
    <property type="match status" value="2"/>
</dbReference>
<keyword evidence="3 8" id="KW-0326">Glycosidase</keyword>
<dbReference type="RefSeq" id="WP_185067460.1">
    <property type="nucleotide sequence ID" value="NZ_JACHMB010000001.1"/>
</dbReference>
<dbReference type="InterPro" id="IPR008979">
    <property type="entry name" value="Galactose-bd-like_sf"/>
</dbReference>
<evidence type="ECO:0000259" key="6">
    <source>
        <dbReference type="Pfam" id="PF21317"/>
    </source>
</evidence>
<protein>
    <submittedName>
        <fullName evidence="8">Beta-galactosidase</fullName>
        <ecNumber evidence="8">3.2.1.23</ecNumber>
    </submittedName>
</protein>
<dbReference type="EC" id="3.2.1.23" evidence="8"/>
<evidence type="ECO:0000256" key="4">
    <source>
        <dbReference type="PIRSR" id="PIRSR006336-1"/>
    </source>
</evidence>
<dbReference type="SUPFAM" id="SSF49785">
    <property type="entry name" value="Galactose-binding domain-like"/>
    <property type="match status" value="1"/>
</dbReference>
<comment type="similarity">
    <text evidence="1">Belongs to the glycosyl hydrolase 35 family.</text>
</comment>
<dbReference type="Pfam" id="PF01301">
    <property type="entry name" value="Glyco_hydro_35"/>
    <property type="match status" value="1"/>
</dbReference>
<feature type="domain" description="Glycoside hydrolase 35 catalytic" evidence="5">
    <location>
        <begin position="13"/>
        <end position="324"/>
    </location>
</feature>
<dbReference type="GO" id="GO:0005975">
    <property type="term" value="P:carbohydrate metabolic process"/>
    <property type="evidence" value="ECO:0007669"/>
    <property type="project" value="InterPro"/>
</dbReference>
<evidence type="ECO:0000256" key="3">
    <source>
        <dbReference type="ARBA" id="ARBA00023295"/>
    </source>
</evidence>
<evidence type="ECO:0000313" key="8">
    <source>
        <dbReference type="EMBL" id="MBB5773471.1"/>
    </source>
</evidence>
<reference evidence="8 9" key="1">
    <citation type="submission" date="2020-08" db="EMBL/GenBank/DDBJ databases">
        <title>Sequencing the genomes of 1000 actinobacteria strains.</title>
        <authorList>
            <person name="Klenk H.-P."/>
        </authorList>
    </citation>
    <scope>NUCLEOTIDE SEQUENCE [LARGE SCALE GENOMIC DNA]</scope>
    <source>
        <strain evidence="8 9">DSM 45507</strain>
    </source>
</reference>
<dbReference type="InterPro" id="IPR001944">
    <property type="entry name" value="Glycoside_Hdrlase_35"/>
</dbReference>
<evidence type="ECO:0000259" key="7">
    <source>
        <dbReference type="Pfam" id="PF21467"/>
    </source>
</evidence>
<dbReference type="Proteomes" id="UP000579153">
    <property type="component" value="Unassembled WGS sequence"/>
</dbReference>
<dbReference type="PRINTS" id="PR00742">
    <property type="entry name" value="GLHYDRLASE35"/>
</dbReference>
<feature type="active site" description="Proton donor" evidence="4">
    <location>
        <position position="154"/>
    </location>
</feature>
<evidence type="ECO:0000313" key="9">
    <source>
        <dbReference type="Proteomes" id="UP000579153"/>
    </source>
</evidence>
<proteinExistence type="inferred from homology"/>
<dbReference type="InterPro" id="IPR048912">
    <property type="entry name" value="BetaGal1-like_ABD1"/>
</dbReference>
<feature type="domain" description="Beta-galactosidase galactose-binding" evidence="7">
    <location>
        <begin position="496"/>
        <end position="554"/>
    </location>
</feature>
<dbReference type="EMBL" id="JACHMB010000001">
    <property type="protein sequence ID" value="MBB5773471.1"/>
    <property type="molecule type" value="Genomic_DNA"/>
</dbReference>
<dbReference type="InterPro" id="IPR017853">
    <property type="entry name" value="GH"/>
</dbReference>
<dbReference type="InterPro" id="IPR031330">
    <property type="entry name" value="Gly_Hdrlase_35_cat"/>
</dbReference>
<evidence type="ECO:0000256" key="1">
    <source>
        <dbReference type="ARBA" id="ARBA00009809"/>
    </source>
</evidence>
<dbReference type="Pfam" id="PF21467">
    <property type="entry name" value="BetaGal_gal-bd"/>
    <property type="match status" value="1"/>
</dbReference>
<feature type="domain" description="Beta-galactosidase 1-like first all-beta" evidence="6">
    <location>
        <begin position="370"/>
        <end position="477"/>
    </location>
</feature>
<dbReference type="PIRSF" id="PIRSF006336">
    <property type="entry name" value="B-gal"/>
    <property type="match status" value="1"/>
</dbReference>
<dbReference type="PANTHER" id="PTHR23421">
    <property type="entry name" value="BETA-GALACTOSIDASE RELATED"/>
    <property type="match status" value="1"/>
</dbReference>
<gene>
    <name evidence="8" type="ORF">HD596_000227</name>
</gene>
<feature type="active site" description="Nucleophile" evidence="4">
    <location>
        <position position="230"/>
    </location>
</feature>
<evidence type="ECO:0000259" key="5">
    <source>
        <dbReference type="Pfam" id="PF01301"/>
    </source>
</evidence>
<dbReference type="Gene3D" id="3.20.20.80">
    <property type="entry name" value="Glycosidases"/>
    <property type="match status" value="1"/>
</dbReference>
<name>A0A7W9L7H1_9ACTN</name>
<keyword evidence="9" id="KW-1185">Reference proteome</keyword>
<keyword evidence="2 8" id="KW-0378">Hydrolase</keyword>
<evidence type="ECO:0000256" key="2">
    <source>
        <dbReference type="ARBA" id="ARBA00022801"/>
    </source>
</evidence>
<dbReference type="SUPFAM" id="SSF51445">
    <property type="entry name" value="(Trans)glycosidases"/>
    <property type="match status" value="1"/>
</dbReference>
<dbReference type="InterPro" id="IPR048913">
    <property type="entry name" value="BetaGal_gal-bd"/>
</dbReference>
<dbReference type="AlphaFoldDB" id="A0A7W9L7H1"/>
<accession>A0A7W9L7H1</accession>
<dbReference type="FunFam" id="3.20.20.80:FF:000115">
    <property type="entry name" value="Beta-galactosidase"/>
    <property type="match status" value="1"/>
</dbReference>
<comment type="caution">
    <text evidence="8">The sequence shown here is derived from an EMBL/GenBank/DDBJ whole genome shotgun (WGS) entry which is preliminary data.</text>
</comment>
<dbReference type="InterPro" id="IPR026283">
    <property type="entry name" value="B-gal_1-like"/>
</dbReference>
<dbReference type="Pfam" id="PF21317">
    <property type="entry name" value="BetaGal_ABD_1"/>
    <property type="match status" value="1"/>
</dbReference>
<sequence length="584" mass="64012">MTPRAFSVADGGFRLDGAEFRVLSGALHYFRVHPEQWRHRLAMVRAMGLNTVETYVPWNLHEPRPGDFRRVDDLGAFLDAAAAEGLLAIVRPGPYICAEWDNGGLPAWLTGAIRTSDPDYLAHVDRYFDRLIPQVAERQTCRGGNVIMVQVENEYGSYGSDHAYLRHLADGLISRGIEVPLFTSDGPDDHCLTGGTIDGVLATVNFGSEPEQAFAALRAHRPDDPLFCMEFWCGWFDHWGHEHATRDAQDAADTLERILAAGASVNVYMAHGGTTFGTWAGANRTGDDSAGPWRPTVTSYDYDAPIDERGAPTEKFWRLRDVLSRHGGELPDVPAVPATLPPATLRPEQSVRLFEALDAIARPETTAPVPPAFEDLGLDHGLVLYRTTVPGPRGPYPLTLRDVHDRAHVFVDGRLAGVVERDAAPPALLAAGHAALEILVESMGRTNYGPLLGERKGLLGGVLQHRQYVHGYAARPIPLEDISRLSFQPGTTGEPLTFFRTTLEVSEPADAFLALPGWGKGYVWINGVLLGRYWKRGPQQTLYIPAPLLETGANEIVHLELDEVGSLLQIRAQPSHDGSTPHTP</sequence>
<organism evidence="8 9">
    <name type="scientific">Nonomuraea jabiensis</name>
    <dbReference type="NCBI Taxonomy" id="882448"/>
    <lineage>
        <taxon>Bacteria</taxon>
        <taxon>Bacillati</taxon>
        <taxon>Actinomycetota</taxon>
        <taxon>Actinomycetes</taxon>
        <taxon>Streptosporangiales</taxon>
        <taxon>Streptosporangiaceae</taxon>
        <taxon>Nonomuraea</taxon>
    </lineage>
</organism>